<dbReference type="InterPro" id="IPR006140">
    <property type="entry name" value="D-isomer_DH_NAD-bd"/>
</dbReference>
<organism evidence="4 5">
    <name type="scientific">Deinococcus maricopensis (strain DSM 21211 / LMG 22137 / NRRL B-23946 / LB-34)</name>
    <dbReference type="NCBI Taxonomy" id="709986"/>
    <lineage>
        <taxon>Bacteria</taxon>
        <taxon>Thermotogati</taxon>
        <taxon>Deinococcota</taxon>
        <taxon>Deinococci</taxon>
        <taxon>Deinococcales</taxon>
        <taxon>Deinococcaceae</taxon>
        <taxon>Deinococcus</taxon>
    </lineage>
</organism>
<proteinExistence type="predicted"/>
<dbReference type="Gene3D" id="3.40.50.720">
    <property type="entry name" value="NAD(P)-binding Rossmann-like Domain"/>
    <property type="match status" value="2"/>
</dbReference>
<dbReference type="PANTHER" id="PTHR43333:SF1">
    <property type="entry name" value="D-ISOMER SPECIFIC 2-HYDROXYACID DEHYDROGENASE NAD-BINDING DOMAIN-CONTAINING PROTEIN"/>
    <property type="match status" value="1"/>
</dbReference>
<sequence length="300" mass="31408" precursor="true">MPGRMNVLIPDLPAFRSLAVPGVTFTPYGPEGASAAVADGVVLWGVRREHLSALLRTPGLQWALTLTAGVNHVTPHLPEHVTLYNASALHENAVAQHATATILAAARGLHRARDAQREGVWRPERNLWTLDDRSVVIWGMGHIGRRLARHLEVLGARVTGLTSGSAVGEVDEALAGADVLVLLLPSTPDTRGLVGESVLARLSAGAWVANYGRGDLIVTDALVAALQGGHLGGAILDVTDPEPLPPGHALWALENVILTPHTAGTTADVAERGAAYAQRVVAALAAGEDVPGRVDLSRGY</sequence>
<gene>
    <name evidence="4" type="ordered locus">Deima_1677</name>
</gene>
<dbReference type="HOGENOM" id="CLU_019796_1_0_0"/>
<accession>E8U8D7</accession>
<dbReference type="eggNOG" id="COG0111">
    <property type="taxonomic scope" value="Bacteria"/>
</dbReference>
<evidence type="ECO:0000313" key="5">
    <source>
        <dbReference type="Proteomes" id="UP000008635"/>
    </source>
</evidence>
<dbReference type="EMBL" id="CP002454">
    <property type="protein sequence ID" value="ADV67326.1"/>
    <property type="molecule type" value="Genomic_DNA"/>
</dbReference>
<reference evidence="5" key="2">
    <citation type="submission" date="2011-01" db="EMBL/GenBank/DDBJ databases">
        <title>The complete genome of Deinococcus maricopensis DSM 21211.</title>
        <authorList>
            <consortium name="US DOE Joint Genome Institute (JGI-PGF)"/>
            <person name="Lucas S."/>
            <person name="Copeland A."/>
            <person name="Lapidus A."/>
            <person name="Goodwin L."/>
            <person name="Pitluck S."/>
            <person name="Kyrpides N."/>
            <person name="Mavromatis K."/>
            <person name="Pagani I."/>
            <person name="Ivanova N."/>
            <person name="Ovchinnikova G."/>
            <person name="Zeytun A."/>
            <person name="Detter J.C."/>
            <person name="Han C."/>
            <person name="Land M."/>
            <person name="Hauser L."/>
            <person name="Markowitz V."/>
            <person name="Cheng J.-F."/>
            <person name="Hugenholtz P."/>
            <person name="Woyke T."/>
            <person name="Wu D."/>
            <person name="Pukall R."/>
            <person name="Gehrich-Schroeter G."/>
            <person name="Brambilla E."/>
            <person name="Klenk H.-P."/>
            <person name="Eisen J.A."/>
        </authorList>
    </citation>
    <scope>NUCLEOTIDE SEQUENCE [LARGE SCALE GENOMIC DNA]</scope>
    <source>
        <strain evidence="5">DSM 21211 / LMG 22137 / NRRL B-23946 / LB-34</strain>
    </source>
</reference>
<keyword evidence="5" id="KW-1185">Reference proteome</keyword>
<dbReference type="SUPFAM" id="SSF51735">
    <property type="entry name" value="NAD(P)-binding Rossmann-fold domains"/>
    <property type="match status" value="1"/>
</dbReference>
<protein>
    <submittedName>
        <fullName evidence="4">Glyoxylate reductase (NADP(+))</fullName>
        <ecNumber evidence="4">1.1.1.79</ecNumber>
    </submittedName>
</protein>
<dbReference type="InterPro" id="IPR036291">
    <property type="entry name" value="NAD(P)-bd_dom_sf"/>
</dbReference>
<dbReference type="STRING" id="709986.Deima_1677"/>
<reference evidence="4 5" key="1">
    <citation type="journal article" date="2011" name="Stand. Genomic Sci.">
        <title>Complete genome sequence of Deinococcus maricopensis type strain (LB-34).</title>
        <authorList>
            <person name="Pukall R."/>
            <person name="Zeytun A."/>
            <person name="Lucas S."/>
            <person name="Lapidus A."/>
            <person name="Hammon N."/>
            <person name="Deshpande S."/>
            <person name="Nolan M."/>
            <person name="Cheng J.F."/>
            <person name="Pitluck S."/>
            <person name="Liolios K."/>
            <person name="Pagani I."/>
            <person name="Mikhailova N."/>
            <person name="Ivanova N."/>
            <person name="Mavromatis K."/>
            <person name="Pati A."/>
            <person name="Tapia R."/>
            <person name="Han C."/>
            <person name="Goodwin L."/>
            <person name="Chen A."/>
            <person name="Palaniappan K."/>
            <person name="Land M."/>
            <person name="Hauser L."/>
            <person name="Chang Y.J."/>
            <person name="Jeffries C.D."/>
            <person name="Brambilla E.M."/>
            <person name="Rohde M."/>
            <person name="Goker M."/>
            <person name="Detter J.C."/>
            <person name="Woyke T."/>
            <person name="Bristow J."/>
            <person name="Eisen J.A."/>
            <person name="Markowitz V."/>
            <person name="Hugenholtz P."/>
            <person name="Kyrpides N.C."/>
            <person name="Klenk H.P."/>
        </authorList>
    </citation>
    <scope>NUCLEOTIDE SEQUENCE [LARGE SCALE GENOMIC DNA]</scope>
    <source>
        <strain evidence="5">DSM 21211 / LMG 22137 / NRRL B-23946 / LB-34</strain>
    </source>
</reference>
<dbReference type="AlphaFoldDB" id="E8U8D7"/>
<evidence type="ECO:0000256" key="1">
    <source>
        <dbReference type="ARBA" id="ARBA00023002"/>
    </source>
</evidence>
<dbReference type="PANTHER" id="PTHR43333">
    <property type="entry name" value="2-HACID_DH_C DOMAIN-CONTAINING PROTEIN"/>
    <property type="match status" value="1"/>
</dbReference>
<dbReference type="EC" id="1.1.1.79" evidence="4"/>
<dbReference type="KEGG" id="dmr:Deima_1677"/>
<dbReference type="GO" id="GO:0030267">
    <property type="term" value="F:glyoxylate reductase (NADPH) activity"/>
    <property type="evidence" value="ECO:0007669"/>
    <property type="project" value="UniProtKB-EC"/>
</dbReference>
<keyword evidence="2" id="KW-0520">NAD</keyword>
<keyword evidence="1 4" id="KW-0560">Oxidoreductase</keyword>
<dbReference type="Pfam" id="PF02826">
    <property type="entry name" value="2-Hacid_dh_C"/>
    <property type="match status" value="1"/>
</dbReference>
<feature type="domain" description="D-isomer specific 2-hydroxyacid dehydrogenase NAD-binding" evidence="3">
    <location>
        <begin position="100"/>
        <end position="263"/>
    </location>
</feature>
<dbReference type="CDD" id="cd05300">
    <property type="entry name" value="2-Hacid_dh_1"/>
    <property type="match status" value="1"/>
</dbReference>
<evidence type="ECO:0000256" key="2">
    <source>
        <dbReference type="ARBA" id="ARBA00023027"/>
    </source>
</evidence>
<evidence type="ECO:0000259" key="3">
    <source>
        <dbReference type="Pfam" id="PF02826"/>
    </source>
</evidence>
<dbReference type="SUPFAM" id="SSF52283">
    <property type="entry name" value="Formate/glycerate dehydrogenase catalytic domain-like"/>
    <property type="match status" value="1"/>
</dbReference>
<dbReference type="Proteomes" id="UP000008635">
    <property type="component" value="Chromosome"/>
</dbReference>
<evidence type="ECO:0000313" key="4">
    <source>
        <dbReference type="EMBL" id="ADV67326.1"/>
    </source>
</evidence>
<dbReference type="GO" id="GO:0051287">
    <property type="term" value="F:NAD binding"/>
    <property type="evidence" value="ECO:0007669"/>
    <property type="project" value="InterPro"/>
</dbReference>
<name>E8U8D7_DEIML</name>